<evidence type="ECO:0000256" key="3">
    <source>
        <dbReference type="SAM" id="SignalP"/>
    </source>
</evidence>
<gene>
    <name evidence="4" type="ORF">NFG57_04495</name>
</gene>
<name>A0AAU7KX58_9GAMM</name>
<evidence type="ECO:0000256" key="2">
    <source>
        <dbReference type="SAM" id="Phobius"/>
    </source>
</evidence>
<dbReference type="InterPro" id="IPR025738">
    <property type="entry name" value="BatD"/>
</dbReference>
<sequence>MNPRRVSRASRPGKSAPRLAGLMLLSLLLSSLALMSTLCSAAATAADTSSSPVRLTVELEPQELAPGDSAELRVQVLVPTWMPEPVTFPSLDQPGLRVTLGDRATTPTSQRVDGKTWSGVSRRYRLTPLSAGRFELGSGSLEVTYASPEDNSPTQQRLTLPPVTLTARLPEAAEGLDPYLSARDIELTQTLEIVRAGENGKSGKSGKSGENGEQAQGQKGDDGDADDTENAGDDRQSPEQDDADGDSGPIELEAGDSVTRTVTARLSGGSALLLPDLLSATAKEAGDETAMAPLGVYPETPRLEESSDGGTRTDRVTYVAETGGKSSLPGVSLRWYDPESDSLEQAELAPIEVSVSAPRAARSAEDWARLVLGVLPWLLGLVLLVSLATWLWRRLAIGAKVRAHWQYHQQQQRQRREASGVAGLQRLKRSLDARDLVAVRRHWEALEPHLDSNSEARARFANRLDALCRARLGPDREIAKPAAGFRDTGGDGGGEGDGMDNKESLWQRLAQALPSARELASSRPANRQLAHDRLTALNPTAQVTRRNA</sequence>
<proteinExistence type="predicted"/>
<evidence type="ECO:0000313" key="4">
    <source>
        <dbReference type="EMBL" id="XBO76042.1"/>
    </source>
</evidence>
<dbReference type="EMBL" id="CP098828">
    <property type="protein sequence ID" value="XBO76042.1"/>
    <property type="molecule type" value="Genomic_DNA"/>
</dbReference>
<feature type="region of interest" description="Disordered" evidence="1">
    <location>
        <begin position="289"/>
        <end position="313"/>
    </location>
</feature>
<evidence type="ECO:0000256" key="1">
    <source>
        <dbReference type="SAM" id="MobiDB-lite"/>
    </source>
</evidence>
<dbReference type="AlphaFoldDB" id="A0AAU7KX58"/>
<reference evidence="4" key="1">
    <citation type="submission" date="2022-06" db="EMBL/GenBank/DDBJ databases">
        <title>A novel DMS-producing enzyme.</title>
        <authorList>
            <person name="Zhang Y."/>
        </authorList>
    </citation>
    <scope>NUCLEOTIDE SEQUENCE</scope>
    <source>
        <strain evidence="4">H10-59</strain>
    </source>
</reference>
<dbReference type="PANTHER" id="PTHR40940:SF1">
    <property type="entry name" value="PROTEIN BATD"/>
    <property type="match status" value="1"/>
</dbReference>
<keyword evidence="3" id="KW-0732">Signal</keyword>
<organism evidence="4">
    <name type="scientific">Halomonas sp. H10-59</name>
    <dbReference type="NCBI Taxonomy" id="2950874"/>
    <lineage>
        <taxon>Bacteria</taxon>
        <taxon>Pseudomonadati</taxon>
        <taxon>Pseudomonadota</taxon>
        <taxon>Gammaproteobacteria</taxon>
        <taxon>Oceanospirillales</taxon>
        <taxon>Halomonadaceae</taxon>
        <taxon>Halomonas</taxon>
    </lineage>
</organism>
<feature type="region of interest" description="Disordered" evidence="1">
    <location>
        <begin position="197"/>
        <end position="259"/>
    </location>
</feature>
<dbReference type="PANTHER" id="PTHR40940">
    <property type="entry name" value="PROTEIN BATD-RELATED"/>
    <property type="match status" value="1"/>
</dbReference>
<dbReference type="RefSeq" id="WP_348815483.1">
    <property type="nucleotide sequence ID" value="NZ_CP098828.1"/>
</dbReference>
<feature type="signal peptide" evidence="3">
    <location>
        <begin position="1"/>
        <end position="45"/>
    </location>
</feature>
<feature type="transmembrane region" description="Helical" evidence="2">
    <location>
        <begin position="367"/>
        <end position="392"/>
    </location>
</feature>
<keyword evidence="2" id="KW-1133">Transmembrane helix</keyword>
<protein>
    <recommendedName>
        <fullName evidence="5">Protein BatD</fullName>
    </recommendedName>
</protein>
<keyword evidence="2" id="KW-0472">Membrane</keyword>
<accession>A0AAU7KX58</accession>
<keyword evidence="2" id="KW-0812">Transmembrane</keyword>
<feature type="compositionally biased region" description="Basic and acidic residues" evidence="1">
    <location>
        <begin position="301"/>
        <end position="313"/>
    </location>
</feature>
<feature type="region of interest" description="Disordered" evidence="1">
    <location>
        <begin position="481"/>
        <end position="503"/>
    </location>
</feature>
<evidence type="ECO:0008006" key="5">
    <source>
        <dbReference type="Google" id="ProtNLM"/>
    </source>
</evidence>
<feature type="chain" id="PRO_5043425627" description="Protein BatD" evidence="3">
    <location>
        <begin position="46"/>
        <end position="548"/>
    </location>
</feature>